<feature type="non-terminal residue" evidence="2">
    <location>
        <position position="378"/>
    </location>
</feature>
<feature type="region of interest" description="Disordered" evidence="1">
    <location>
        <begin position="1"/>
        <end position="350"/>
    </location>
</feature>
<protein>
    <submittedName>
        <fullName evidence="2">Uncharacterized protein</fullName>
    </submittedName>
</protein>
<dbReference type="OrthoDB" id="3600211at2759"/>
<evidence type="ECO:0000313" key="3">
    <source>
        <dbReference type="Proteomes" id="UP000258309"/>
    </source>
</evidence>
<feature type="compositionally biased region" description="Acidic residues" evidence="1">
    <location>
        <begin position="160"/>
        <end position="176"/>
    </location>
</feature>
<name>A0A3E2H1U0_SCYLI</name>
<proteinExistence type="predicted"/>
<gene>
    <name evidence="2" type="ORF">B7463_g9020</name>
</gene>
<feature type="compositionally biased region" description="Basic residues" evidence="1">
    <location>
        <begin position="59"/>
        <end position="71"/>
    </location>
</feature>
<dbReference type="Proteomes" id="UP000258309">
    <property type="component" value="Unassembled WGS sequence"/>
</dbReference>
<accession>A0A3E2H1U0</accession>
<organism evidence="2 3">
    <name type="scientific">Scytalidium lignicola</name>
    <name type="common">Hyphomycete</name>
    <dbReference type="NCBI Taxonomy" id="5539"/>
    <lineage>
        <taxon>Eukaryota</taxon>
        <taxon>Fungi</taxon>
        <taxon>Dikarya</taxon>
        <taxon>Ascomycota</taxon>
        <taxon>Pezizomycotina</taxon>
        <taxon>Leotiomycetes</taxon>
        <taxon>Leotiomycetes incertae sedis</taxon>
        <taxon>Scytalidium</taxon>
    </lineage>
</organism>
<feature type="compositionally biased region" description="Basic and acidic residues" evidence="1">
    <location>
        <begin position="120"/>
        <end position="139"/>
    </location>
</feature>
<feature type="compositionally biased region" description="Basic residues" evidence="1">
    <location>
        <begin position="204"/>
        <end position="216"/>
    </location>
</feature>
<dbReference type="EMBL" id="NCSJ02000212">
    <property type="protein sequence ID" value="RFU27325.1"/>
    <property type="molecule type" value="Genomic_DNA"/>
</dbReference>
<feature type="compositionally biased region" description="Basic and acidic residues" evidence="1">
    <location>
        <begin position="340"/>
        <end position="350"/>
    </location>
</feature>
<feature type="compositionally biased region" description="Acidic residues" evidence="1">
    <location>
        <begin position="285"/>
        <end position="314"/>
    </location>
</feature>
<feature type="non-terminal residue" evidence="2">
    <location>
        <position position="1"/>
    </location>
</feature>
<dbReference type="STRING" id="5539.A0A3E2H1U0"/>
<reference evidence="2 3" key="1">
    <citation type="submission" date="2018-05" db="EMBL/GenBank/DDBJ databases">
        <title>Draft genome sequence of Scytalidium lignicola DSM 105466, a ubiquitous saprotrophic fungus.</title>
        <authorList>
            <person name="Buettner E."/>
            <person name="Gebauer A.M."/>
            <person name="Hofrichter M."/>
            <person name="Liers C."/>
            <person name="Kellner H."/>
        </authorList>
    </citation>
    <scope>NUCLEOTIDE SEQUENCE [LARGE SCALE GENOMIC DNA]</scope>
    <source>
        <strain evidence="2 3">DSM 105466</strain>
    </source>
</reference>
<sequence length="378" mass="42860">MFGSTRNTSGGMAEEKDIDPSQNNHDYSEVGEDANQNHEDITKPAIDTGGSSDNDFVGKRRSRKCGGRKPKNSNEQPEVSDEEVLPNEEIQQDGLDNYSNSADLSEPRKYKRGGRKNKSRRDPRSAHKIRSIQELEIPRRKQSPLEGTGERQSQNQAEVGEQDEDEEGYTEAEDALIADLNEERAPKPREVEDYDDYDDEQLRKARSRTRLSRRRSASSPPSTTKTKTKTKLQSQRKPSTQDSRTNLKKFSLSRANGNDGRPISISVERPNGKSKSKEPGKREEVEETDVDEQSQTESEEEVVEDEPDEEEAESEVERPRPKSKGQKVKSKSKKKGKPKKKDEGKPRPVRIRLDLNLDVEIVLRAKIKGDITITFLEE</sequence>
<feature type="compositionally biased region" description="Basic residues" evidence="1">
    <location>
        <begin position="109"/>
        <end position="119"/>
    </location>
</feature>
<dbReference type="OMA" id="IKGEIMI"/>
<evidence type="ECO:0000313" key="2">
    <source>
        <dbReference type="EMBL" id="RFU27325.1"/>
    </source>
</evidence>
<feature type="compositionally biased region" description="Basic residues" evidence="1">
    <location>
        <begin position="321"/>
        <end position="339"/>
    </location>
</feature>
<comment type="caution">
    <text evidence="2">The sequence shown here is derived from an EMBL/GenBank/DDBJ whole genome shotgun (WGS) entry which is preliminary data.</text>
</comment>
<feature type="compositionally biased region" description="Low complexity" evidence="1">
    <location>
        <begin position="217"/>
        <end position="237"/>
    </location>
</feature>
<feature type="compositionally biased region" description="Basic and acidic residues" evidence="1">
    <location>
        <begin position="275"/>
        <end position="284"/>
    </location>
</feature>
<evidence type="ECO:0000256" key="1">
    <source>
        <dbReference type="SAM" id="MobiDB-lite"/>
    </source>
</evidence>
<keyword evidence="3" id="KW-1185">Reference proteome</keyword>
<dbReference type="AlphaFoldDB" id="A0A3E2H1U0"/>
<feature type="compositionally biased region" description="Polar residues" evidence="1">
    <location>
        <begin position="1"/>
        <end position="10"/>
    </location>
</feature>
<feature type="compositionally biased region" description="Basic and acidic residues" evidence="1">
    <location>
        <begin position="181"/>
        <end position="191"/>
    </location>
</feature>